<dbReference type="Pfam" id="PF20420">
    <property type="entry name" value="DUF6702"/>
    <property type="match status" value="1"/>
</dbReference>
<organism evidence="3 4">
    <name type="scientific">Algibacter lectus</name>
    <dbReference type="NCBI Taxonomy" id="221126"/>
    <lineage>
        <taxon>Bacteria</taxon>
        <taxon>Pseudomonadati</taxon>
        <taxon>Bacteroidota</taxon>
        <taxon>Flavobacteriia</taxon>
        <taxon>Flavobacteriales</taxon>
        <taxon>Flavobacteriaceae</taxon>
        <taxon>Algibacter</taxon>
    </lineage>
</organism>
<reference evidence="3 4" key="1">
    <citation type="submission" date="2019-03" db="EMBL/GenBank/DDBJ databases">
        <title>Genomic Encyclopedia of Type Strains, Phase III (KMG-III): the genomes of soil and plant-associated and newly described type strains.</title>
        <authorList>
            <person name="Whitman W."/>
        </authorList>
    </citation>
    <scope>NUCLEOTIDE SEQUENCE [LARGE SCALE GENOMIC DNA]</scope>
    <source>
        <strain evidence="3 4">CECT 8301</strain>
    </source>
</reference>
<keyword evidence="1" id="KW-0472">Membrane</keyword>
<dbReference type="AlphaFoldDB" id="A0A4R8MIJ0"/>
<feature type="transmembrane region" description="Helical" evidence="1">
    <location>
        <begin position="181"/>
        <end position="202"/>
    </location>
</feature>
<protein>
    <submittedName>
        <fullName evidence="3">Uncharacterized protein</fullName>
    </submittedName>
</protein>
<accession>A0A4R8MIJ0</accession>
<evidence type="ECO:0000256" key="2">
    <source>
        <dbReference type="SAM" id="SignalP"/>
    </source>
</evidence>
<gene>
    <name evidence="3" type="ORF">DFQ06_0689</name>
</gene>
<sequence length="225" mass="25371">MQHLLIMKKLALIILFLSSSNLMQAHQPDISTTMLVEQDNQTWVLQISASLTAFQTEVRKQFANTPYKTPEEFQEMVLEHMKNNINITINNQNAAVKLTHGVVKLGHETKVVFQVMGVPDDIKQIEVSNTAFSDINRSQSALVLLKSGFNKEHFVLNKSNNFSIKLKTEGNTFVKQIDNQASFLSTKILLGLFLTALIVFLIQKIKSKKHIPVPVQDAVLSIVRD</sequence>
<dbReference type="Proteomes" id="UP000294824">
    <property type="component" value="Unassembled WGS sequence"/>
</dbReference>
<keyword evidence="1" id="KW-0812">Transmembrane</keyword>
<feature type="signal peptide" evidence="2">
    <location>
        <begin position="1"/>
        <end position="25"/>
    </location>
</feature>
<keyword evidence="2" id="KW-0732">Signal</keyword>
<proteinExistence type="predicted"/>
<dbReference type="EMBL" id="SORL01000007">
    <property type="protein sequence ID" value="TDY63795.1"/>
    <property type="molecule type" value="Genomic_DNA"/>
</dbReference>
<dbReference type="InterPro" id="IPR046525">
    <property type="entry name" value="DUF6702"/>
</dbReference>
<evidence type="ECO:0000256" key="1">
    <source>
        <dbReference type="SAM" id="Phobius"/>
    </source>
</evidence>
<evidence type="ECO:0000313" key="3">
    <source>
        <dbReference type="EMBL" id="TDY63795.1"/>
    </source>
</evidence>
<feature type="chain" id="PRO_5020997943" evidence="2">
    <location>
        <begin position="26"/>
        <end position="225"/>
    </location>
</feature>
<keyword evidence="4" id="KW-1185">Reference proteome</keyword>
<keyword evidence="1" id="KW-1133">Transmembrane helix</keyword>
<comment type="caution">
    <text evidence="3">The sequence shown here is derived from an EMBL/GenBank/DDBJ whole genome shotgun (WGS) entry which is preliminary data.</text>
</comment>
<evidence type="ECO:0000313" key="4">
    <source>
        <dbReference type="Proteomes" id="UP000294824"/>
    </source>
</evidence>
<name>A0A4R8MIJ0_9FLAO</name>